<dbReference type="InterPro" id="IPR036628">
    <property type="entry name" value="Clp_N_dom_sf"/>
</dbReference>
<dbReference type="PANTHER" id="PTHR11638:SF18">
    <property type="entry name" value="HEAT SHOCK PROTEIN 104"/>
    <property type="match status" value="1"/>
</dbReference>
<dbReference type="STRING" id="1133849.O3I_040240"/>
<dbReference type="CDD" id="cd00009">
    <property type="entry name" value="AAA"/>
    <property type="match status" value="1"/>
</dbReference>
<dbReference type="GO" id="GO:0005737">
    <property type="term" value="C:cytoplasm"/>
    <property type="evidence" value="ECO:0007669"/>
    <property type="project" value="TreeGrafter"/>
</dbReference>
<organism evidence="7 8">
    <name type="scientific">Nocardia brasiliensis (strain ATCC 700358 / HUJEG-1)</name>
    <dbReference type="NCBI Taxonomy" id="1133849"/>
    <lineage>
        <taxon>Bacteria</taxon>
        <taxon>Bacillati</taxon>
        <taxon>Actinomycetota</taxon>
        <taxon>Actinomycetes</taxon>
        <taxon>Mycobacteriales</taxon>
        <taxon>Nocardiaceae</taxon>
        <taxon>Nocardia</taxon>
    </lineage>
</organism>
<dbReference type="InterPro" id="IPR050130">
    <property type="entry name" value="ClpA_ClpB"/>
</dbReference>
<dbReference type="InterPro" id="IPR041546">
    <property type="entry name" value="ClpA/ClpB_AAA_lid"/>
</dbReference>
<evidence type="ECO:0000259" key="6">
    <source>
        <dbReference type="PROSITE" id="PS51903"/>
    </source>
</evidence>
<dbReference type="Pfam" id="PF02861">
    <property type="entry name" value="Clp_N"/>
    <property type="match status" value="1"/>
</dbReference>
<dbReference type="Pfam" id="PF00004">
    <property type="entry name" value="AAA"/>
    <property type="match status" value="1"/>
</dbReference>
<dbReference type="SUPFAM" id="SSF52540">
    <property type="entry name" value="P-loop containing nucleoside triphosphate hydrolases"/>
    <property type="match status" value="1"/>
</dbReference>
<evidence type="ECO:0000256" key="3">
    <source>
        <dbReference type="ARBA" id="ARBA00022840"/>
    </source>
</evidence>
<dbReference type="Gene3D" id="3.40.50.300">
    <property type="entry name" value="P-loop containing nucleotide triphosphate hydrolases"/>
    <property type="match status" value="2"/>
</dbReference>
<evidence type="ECO:0000313" key="7">
    <source>
        <dbReference type="EMBL" id="AFU05993.1"/>
    </source>
</evidence>
<keyword evidence="5" id="KW-0175">Coiled coil</keyword>
<evidence type="ECO:0000256" key="1">
    <source>
        <dbReference type="ARBA" id="ARBA00022737"/>
    </source>
</evidence>
<name>K0F180_NOCB7</name>
<dbReference type="SUPFAM" id="SSF81923">
    <property type="entry name" value="Double Clp-N motif"/>
    <property type="match status" value="1"/>
</dbReference>
<reference evidence="7 8" key="1">
    <citation type="journal article" date="2012" name="J. Bacteriol.">
        <title>Complete genome sequence of Nocardia brasiliensis HUJEG-1.</title>
        <authorList>
            <person name="Vera-Cabrera L."/>
            <person name="Ortiz-Lopez R."/>
            <person name="Elizondo-Gonzalez R."/>
            <person name="Perez-Maya A.A."/>
            <person name="Ocampo-Candiani J."/>
        </authorList>
    </citation>
    <scope>NUCLEOTIDE SEQUENCE [LARGE SCALE GENOMIC DNA]</scope>
    <source>
        <strain evidence="8">ATCC 700358</strain>
    </source>
</reference>
<protein>
    <submittedName>
        <fullName evidence="7">ATP-binding subunit of heat shock protein ClpB</fullName>
    </submittedName>
</protein>
<dbReference type="KEGG" id="nbr:O3I_040240"/>
<dbReference type="PROSITE" id="PS51903">
    <property type="entry name" value="CLP_R"/>
    <property type="match status" value="1"/>
</dbReference>
<keyword evidence="8" id="KW-1185">Reference proteome</keyword>
<evidence type="ECO:0000256" key="2">
    <source>
        <dbReference type="ARBA" id="ARBA00022741"/>
    </source>
</evidence>
<dbReference type="InterPro" id="IPR027417">
    <property type="entry name" value="P-loop_NTPase"/>
</dbReference>
<sequence>MDTFNPTSKTEAALTTALQTAFAAGNPEIAPAHLLISMLDHTDGAVAALLQAVGADPIVVRRGAQDLADQLPTTSDASVVPQLGRDALAVCTAARRAATESGVAHVSTEHVVLGLVASDTAEAGLLAAHGVTAETLHAVLPAEPSGAIADADPANSRWALREYTTDLTELARGGELDPVVGRYAEIRQLALISSLRGRKAAVLVGADGVGKTSIIAGLAQRIVAGEAPDLLRDNLVIALDLLAMVAGARGFGEFEQRLTAVLDGIEDRAGRAVVVIDELPTLATVADAYATTVTTVLAPVLARPALRLVGTATPERYARLVAHDSALTRVFQQVEVREPSQADAVAMLCGVRPRYEAHHQVRITDYAVQAAVVLADRHLPGPLPDKAIQLIDVAAARLRMATLDRPVDVDELQDTIRRLETEQTALKQEPAEQVAERSSRLRSELATARARLSQLLTEWRDRQRTVDRVMDLQDDLNRITGRWLEEDRIVDRDLAQQLADARTDYERAERAGDFGRASELRYRTIPHLERRVVERAESAGAPLAVSVGQIEDWHIAAVVSEWAGLPVDRLNLS</sequence>
<feature type="domain" description="Clp R" evidence="6">
    <location>
        <begin position="1"/>
        <end position="147"/>
    </location>
</feature>
<keyword evidence="1 4" id="KW-0677">Repeat</keyword>
<keyword evidence="7" id="KW-0346">Stress response</keyword>
<dbReference type="Gene3D" id="1.10.1780.10">
    <property type="entry name" value="Clp, N-terminal domain"/>
    <property type="match status" value="1"/>
</dbReference>
<dbReference type="GO" id="GO:0016887">
    <property type="term" value="F:ATP hydrolysis activity"/>
    <property type="evidence" value="ECO:0007669"/>
    <property type="project" value="InterPro"/>
</dbReference>
<evidence type="ECO:0000313" key="8">
    <source>
        <dbReference type="Proteomes" id="UP000006304"/>
    </source>
</evidence>
<dbReference type="EMBL" id="CP003876">
    <property type="protein sequence ID" value="AFU05993.1"/>
    <property type="molecule type" value="Genomic_DNA"/>
</dbReference>
<dbReference type="GO" id="GO:0034605">
    <property type="term" value="P:cellular response to heat"/>
    <property type="evidence" value="ECO:0007669"/>
    <property type="project" value="TreeGrafter"/>
</dbReference>
<dbReference type="Pfam" id="PF17871">
    <property type="entry name" value="AAA_lid_9"/>
    <property type="match status" value="1"/>
</dbReference>
<dbReference type="eggNOG" id="COG0542">
    <property type="taxonomic scope" value="Bacteria"/>
</dbReference>
<dbReference type="GO" id="GO:0005524">
    <property type="term" value="F:ATP binding"/>
    <property type="evidence" value="ECO:0007669"/>
    <property type="project" value="UniProtKB-KW"/>
</dbReference>
<dbReference type="InterPro" id="IPR004176">
    <property type="entry name" value="Clp_R_N"/>
</dbReference>
<gene>
    <name evidence="7" type="ORF">O3I_040240</name>
</gene>
<feature type="coiled-coil region" evidence="5">
    <location>
        <begin position="409"/>
        <end position="458"/>
    </location>
</feature>
<dbReference type="RefSeq" id="WP_014988840.1">
    <property type="nucleotide sequence ID" value="NC_018681.1"/>
</dbReference>
<evidence type="ECO:0000256" key="5">
    <source>
        <dbReference type="SAM" id="Coils"/>
    </source>
</evidence>
<dbReference type="InterPro" id="IPR003959">
    <property type="entry name" value="ATPase_AAA_core"/>
</dbReference>
<accession>K0F180</accession>
<proteinExistence type="predicted"/>
<keyword evidence="2" id="KW-0547">Nucleotide-binding</keyword>
<dbReference type="HOGENOM" id="CLU_005070_0_0_11"/>
<dbReference type="AlphaFoldDB" id="K0F180"/>
<keyword evidence="3 7" id="KW-0067">ATP-binding</keyword>
<dbReference type="PANTHER" id="PTHR11638">
    <property type="entry name" value="ATP-DEPENDENT CLP PROTEASE"/>
    <property type="match status" value="1"/>
</dbReference>
<dbReference type="Proteomes" id="UP000006304">
    <property type="component" value="Chromosome"/>
</dbReference>
<evidence type="ECO:0000256" key="4">
    <source>
        <dbReference type="PROSITE-ProRule" id="PRU01251"/>
    </source>
</evidence>